<feature type="domain" description="AMP-dependent synthetase/ligase" evidence="1">
    <location>
        <begin position="9"/>
        <end position="414"/>
    </location>
</feature>
<dbReference type="PANTHER" id="PTHR43767">
    <property type="entry name" value="LONG-CHAIN-FATTY-ACID--COA LIGASE"/>
    <property type="match status" value="1"/>
</dbReference>
<dbReference type="AlphaFoldDB" id="A0A2I2KVY2"/>
<name>A0A2I2KVY2_9ACTN</name>
<evidence type="ECO:0000313" key="4">
    <source>
        <dbReference type="Proteomes" id="UP000234331"/>
    </source>
</evidence>
<dbReference type="Pfam" id="PF00501">
    <property type="entry name" value="AMP-binding"/>
    <property type="match status" value="1"/>
</dbReference>
<evidence type="ECO:0000259" key="2">
    <source>
        <dbReference type="Pfam" id="PF13193"/>
    </source>
</evidence>
<dbReference type="InterPro" id="IPR000873">
    <property type="entry name" value="AMP-dep_synth/lig_dom"/>
</dbReference>
<reference evidence="3 4" key="1">
    <citation type="submission" date="2017-06" db="EMBL/GenBank/DDBJ databases">
        <authorList>
            <person name="Kim H.J."/>
            <person name="Triplett B.A."/>
        </authorList>
    </citation>
    <scope>NUCLEOTIDE SEQUENCE [LARGE SCALE GENOMIC DNA]</scope>
    <source>
        <strain evidence="3">FRACA_ARgP5</strain>
    </source>
</reference>
<dbReference type="Gene3D" id="3.40.50.12780">
    <property type="entry name" value="N-terminal domain of ligase-like"/>
    <property type="match status" value="1"/>
</dbReference>
<dbReference type="InterPro" id="IPR020845">
    <property type="entry name" value="AMP-binding_CS"/>
</dbReference>
<protein>
    <submittedName>
        <fullName evidence="3">Long-chain-fatty-acid--CoA ligase</fullName>
        <ecNumber evidence="3">6.2.1.3</ecNumber>
    </submittedName>
</protein>
<dbReference type="Gene3D" id="3.40.50.980">
    <property type="match status" value="1"/>
</dbReference>
<keyword evidence="3" id="KW-0436">Ligase</keyword>
<dbReference type="CDD" id="cd05936">
    <property type="entry name" value="FC-FACS_FadD_like"/>
    <property type="match status" value="1"/>
</dbReference>
<dbReference type="SUPFAM" id="SSF56801">
    <property type="entry name" value="Acetyl-CoA synthetase-like"/>
    <property type="match status" value="1"/>
</dbReference>
<dbReference type="InterPro" id="IPR050237">
    <property type="entry name" value="ATP-dep_AMP-bd_enzyme"/>
</dbReference>
<dbReference type="InterPro" id="IPR045851">
    <property type="entry name" value="AMP-bd_C_sf"/>
</dbReference>
<feature type="domain" description="AMP-binding enzyme C-terminal" evidence="2">
    <location>
        <begin position="465"/>
        <end position="540"/>
    </location>
</feature>
<dbReference type="EMBL" id="FZMO01000312">
    <property type="protein sequence ID" value="SNQ49821.1"/>
    <property type="molecule type" value="Genomic_DNA"/>
</dbReference>
<dbReference type="Pfam" id="PF13193">
    <property type="entry name" value="AMP-binding_C"/>
    <property type="match status" value="1"/>
</dbReference>
<dbReference type="InterPro" id="IPR025110">
    <property type="entry name" value="AMP-bd_C"/>
</dbReference>
<evidence type="ECO:0000259" key="1">
    <source>
        <dbReference type="Pfam" id="PF00501"/>
    </source>
</evidence>
<accession>A0A2I2KVY2</accession>
<dbReference type="InterPro" id="IPR042099">
    <property type="entry name" value="ANL_N_sf"/>
</dbReference>
<dbReference type="GO" id="GO:0004467">
    <property type="term" value="F:long-chain fatty acid-CoA ligase activity"/>
    <property type="evidence" value="ECO:0007669"/>
    <property type="project" value="UniProtKB-EC"/>
</dbReference>
<evidence type="ECO:0000313" key="3">
    <source>
        <dbReference type="EMBL" id="SNQ49821.1"/>
    </source>
</evidence>
<sequence>MLNLAVVLESTARDLPDRDAVVLGGRRLTYARLNAAASRVAAALAALGIGPGDRVALACPNLPDFPIVYYGILKAGATIVPLSVLLTRAEIVYHLENSAARALFCFEGTGASPLGESGFAAFTAVPGCELFVLITGDPLRDLAGADAGGPGGDAAGGAAGPSGGPAAIGDPGRAGWPTLAAFVREASADPAFETVVTREDDIAVVLYTSGTTGRPKGAQLTHSNMVLNAQVCTRVFQAAAHDAHLVCLPLFHSFGQTVHLNAGLLSGATLHLLPRFEPEAALATMERAAITFFAGVPTMYWALLRQVSSAEDQDMARIAGNLRISVCGGAPMPAELLRDVEHRFGVAIVEGYGLSETSPVSTFNRLDRPRRIGSVGLPVWGVEVRIVRDDGAPARVGEAGEILIRGHNVMRSYLDDPAGTAEAIDARGWFHTGDIGRLDAEGYLYLVDRIKEMIIRGGFNVYPREVEEVLLTHPGISLAAVVGVPHESHGQEVKAFVVRRPGATETEEDIVAWCRRTMAGHKYPRLVEFRDQLPMTAAGKVLKRALVTPPSAPPGG</sequence>
<dbReference type="OrthoDB" id="9803968at2"/>
<keyword evidence="4" id="KW-1185">Reference proteome</keyword>
<proteinExistence type="predicted"/>
<dbReference type="Proteomes" id="UP000234331">
    <property type="component" value="Unassembled WGS sequence"/>
</dbReference>
<dbReference type="PANTHER" id="PTHR43767:SF12">
    <property type="entry name" value="AMP-DEPENDENT SYNTHETASE AND LIGASE"/>
    <property type="match status" value="1"/>
</dbReference>
<dbReference type="EC" id="6.2.1.3" evidence="3"/>
<dbReference type="Gene3D" id="3.30.300.30">
    <property type="match status" value="1"/>
</dbReference>
<gene>
    <name evidence="3" type="primary">lcfB</name>
    <name evidence="3" type="ORF">FRACA_380012</name>
</gene>
<dbReference type="RefSeq" id="WP_101833228.1">
    <property type="nucleotide sequence ID" value="NZ_FZMO01000312.1"/>
</dbReference>
<dbReference type="PROSITE" id="PS00455">
    <property type="entry name" value="AMP_BINDING"/>
    <property type="match status" value="1"/>
</dbReference>
<organism evidence="3 4">
    <name type="scientific">Frankia canadensis</name>
    <dbReference type="NCBI Taxonomy" id="1836972"/>
    <lineage>
        <taxon>Bacteria</taxon>
        <taxon>Bacillati</taxon>
        <taxon>Actinomycetota</taxon>
        <taxon>Actinomycetes</taxon>
        <taxon>Frankiales</taxon>
        <taxon>Frankiaceae</taxon>
        <taxon>Frankia</taxon>
    </lineage>
</organism>